<dbReference type="SUPFAM" id="SSF101898">
    <property type="entry name" value="NHL repeat"/>
    <property type="match status" value="1"/>
</dbReference>
<evidence type="ECO:0000256" key="5">
    <source>
        <dbReference type="PROSITE-ProRule" id="PRU00024"/>
    </source>
</evidence>
<evidence type="ECO:0000259" key="7">
    <source>
        <dbReference type="PROSITE" id="PS50089"/>
    </source>
</evidence>
<feature type="domain" description="B box-type" evidence="8">
    <location>
        <begin position="108"/>
        <end position="158"/>
    </location>
</feature>
<dbReference type="PROSITE" id="PS00518">
    <property type="entry name" value="ZF_RING_1"/>
    <property type="match status" value="1"/>
</dbReference>
<evidence type="ECO:0000256" key="4">
    <source>
        <dbReference type="ARBA" id="ARBA00022833"/>
    </source>
</evidence>
<accession>A0AAE0SVZ8</accession>
<evidence type="ECO:0000256" key="3">
    <source>
        <dbReference type="ARBA" id="ARBA00022771"/>
    </source>
</evidence>
<dbReference type="SMART" id="SM00184">
    <property type="entry name" value="RING"/>
    <property type="match status" value="1"/>
</dbReference>
<dbReference type="PROSITE" id="PS50119">
    <property type="entry name" value="ZF_BBOX"/>
    <property type="match status" value="1"/>
</dbReference>
<dbReference type="InterPro" id="IPR000315">
    <property type="entry name" value="Znf_B-box"/>
</dbReference>
<name>A0AAE0SVZ8_9BIVA</name>
<evidence type="ECO:0000256" key="6">
    <source>
        <dbReference type="SAM" id="Coils"/>
    </source>
</evidence>
<dbReference type="AlphaFoldDB" id="A0AAE0SVZ8"/>
<evidence type="ECO:0000313" key="10">
    <source>
        <dbReference type="Proteomes" id="UP001195483"/>
    </source>
</evidence>
<protein>
    <submittedName>
        <fullName evidence="9">Uncharacterized protein</fullName>
    </submittedName>
</protein>
<comment type="caution">
    <text evidence="9">The sequence shown here is derived from an EMBL/GenBank/DDBJ whole genome shotgun (WGS) entry which is preliminary data.</text>
</comment>
<sequence>MATSIEDLIASDEIEESGPNVSADLNCPICQEVFRFPRRLPCLHSFCQDCLHSHISDTVSVNGPVKRFFCPICGYESSSKEEIPMDKWVLLFPLNTLILPVLMKSKVKLDLVCTVCQNVDVTSPAEDLCTVCEEVLCGNCSKIHKRSRQSTTHTILNLKELPNKRDTVLNNHPALKKTINDALDDLDKRVKEEGKNILQKEKERIEELSHHDFESNLTAIQNANVIVESANKYATQSQMFQLTKAIINQLAMSQRHINKKCSKKNMLTFQLEVSPKLESISAIPRGEIGSDGFKLLNKCIAESLIFEKVQATGDMIPWFTSLTFTKDMHVLLVDYNNQTCNLLDSTYNTITSYQLSGKPWHICMRGDKEVAITLRHDRYVHILSIQDNVITPVRQIPTQYMCYGIVAYNEEELIVSGPCGDGKKYYWSLITLEGKEISYHEFDCRGKSQTYVSLNALKTRLYISVNKDNSLHCFGLDGRKYFAFKHRELKGPQSVALDRDDNVYLLGGEPNNILQLSPDGSLNQIIVEDLQKSPVGICFHQNGDKFVLTHFESANLSVYVLNDRDG</sequence>
<reference evidence="9" key="3">
    <citation type="submission" date="2023-05" db="EMBL/GenBank/DDBJ databases">
        <authorList>
            <person name="Smith C.H."/>
        </authorList>
    </citation>
    <scope>NUCLEOTIDE SEQUENCE</scope>
    <source>
        <strain evidence="9">CHS0354</strain>
        <tissue evidence="9">Mantle</tissue>
    </source>
</reference>
<dbReference type="InterPro" id="IPR011042">
    <property type="entry name" value="6-blade_b-propeller_TolB-like"/>
</dbReference>
<dbReference type="InterPro" id="IPR001841">
    <property type="entry name" value="Znf_RING"/>
</dbReference>
<keyword evidence="1" id="KW-0597">Phosphoprotein</keyword>
<dbReference type="Proteomes" id="UP001195483">
    <property type="component" value="Unassembled WGS sequence"/>
</dbReference>
<evidence type="ECO:0000259" key="8">
    <source>
        <dbReference type="PROSITE" id="PS50119"/>
    </source>
</evidence>
<dbReference type="SUPFAM" id="SSF57850">
    <property type="entry name" value="RING/U-box"/>
    <property type="match status" value="1"/>
</dbReference>
<keyword evidence="10" id="KW-1185">Reference proteome</keyword>
<proteinExistence type="predicted"/>
<dbReference type="InterPro" id="IPR047153">
    <property type="entry name" value="TRIM45/56/19-like"/>
</dbReference>
<keyword evidence="4" id="KW-0862">Zinc</keyword>
<organism evidence="9 10">
    <name type="scientific">Potamilus streckersoni</name>
    <dbReference type="NCBI Taxonomy" id="2493646"/>
    <lineage>
        <taxon>Eukaryota</taxon>
        <taxon>Metazoa</taxon>
        <taxon>Spiralia</taxon>
        <taxon>Lophotrochozoa</taxon>
        <taxon>Mollusca</taxon>
        <taxon>Bivalvia</taxon>
        <taxon>Autobranchia</taxon>
        <taxon>Heteroconchia</taxon>
        <taxon>Palaeoheterodonta</taxon>
        <taxon>Unionida</taxon>
        <taxon>Unionoidea</taxon>
        <taxon>Unionidae</taxon>
        <taxon>Ambleminae</taxon>
        <taxon>Lampsilini</taxon>
        <taxon>Potamilus</taxon>
    </lineage>
</organism>
<dbReference type="GO" id="GO:0008270">
    <property type="term" value="F:zinc ion binding"/>
    <property type="evidence" value="ECO:0007669"/>
    <property type="project" value="UniProtKB-KW"/>
</dbReference>
<dbReference type="PANTHER" id="PTHR25462">
    <property type="entry name" value="BONUS, ISOFORM C-RELATED"/>
    <property type="match status" value="1"/>
</dbReference>
<dbReference type="Pfam" id="PF13445">
    <property type="entry name" value="zf-RING_UBOX"/>
    <property type="match status" value="1"/>
</dbReference>
<evidence type="ECO:0000256" key="1">
    <source>
        <dbReference type="ARBA" id="ARBA00022553"/>
    </source>
</evidence>
<keyword evidence="6" id="KW-0175">Coiled coil</keyword>
<reference evidence="9" key="1">
    <citation type="journal article" date="2021" name="Genome Biol. Evol.">
        <title>A High-Quality Reference Genome for a Parasitic Bivalve with Doubly Uniparental Inheritance (Bivalvia: Unionida).</title>
        <authorList>
            <person name="Smith C.H."/>
        </authorList>
    </citation>
    <scope>NUCLEOTIDE SEQUENCE</scope>
    <source>
        <strain evidence="9">CHS0354</strain>
    </source>
</reference>
<dbReference type="Gene3D" id="2.120.10.30">
    <property type="entry name" value="TolB, C-terminal domain"/>
    <property type="match status" value="1"/>
</dbReference>
<dbReference type="InterPro" id="IPR027370">
    <property type="entry name" value="Znf-RING_euk"/>
</dbReference>
<reference evidence="9" key="2">
    <citation type="journal article" date="2021" name="Genome Biol. Evol.">
        <title>Developing a high-quality reference genome for a parasitic bivalve with doubly uniparental inheritance (Bivalvia: Unionida).</title>
        <authorList>
            <person name="Smith C.H."/>
        </authorList>
    </citation>
    <scope>NUCLEOTIDE SEQUENCE</scope>
    <source>
        <strain evidence="9">CHS0354</strain>
        <tissue evidence="9">Mantle</tissue>
    </source>
</reference>
<feature type="coiled-coil region" evidence="6">
    <location>
        <begin position="183"/>
        <end position="211"/>
    </location>
</feature>
<evidence type="ECO:0000256" key="2">
    <source>
        <dbReference type="ARBA" id="ARBA00022723"/>
    </source>
</evidence>
<dbReference type="EMBL" id="JAEAOA010002123">
    <property type="protein sequence ID" value="KAK3598938.1"/>
    <property type="molecule type" value="Genomic_DNA"/>
</dbReference>
<gene>
    <name evidence="9" type="ORF">CHS0354_036254</name>
</gene>
<keyword evidence="3 5" id="KW-0863">Zinc-finger</keyword>
<dbReference type="PANTHER" id="PTHR25462:SF296">
    <property type="entry name" value="MEIOTIC P26, ISOFORM F"/>
    <property type="match status" value="1"/>
</dbReference>
<keyword evidence="2" id="KW-0479">Metal-binding</keyword>
<dbReference type="InterPro" id="IPR013083">
    <property type="entry name" value="Znf_RING/FYVE/PHD"/>
</dbReference>
<dbReference type="PROSITE" id="PS50089">
    <property type="entry name" value="ZF_RING_2"/>
    <property type="match status" value="1"/>
</dbReference>
<dbReference type="Gene3D" id="3.30.40.10">
    <property type="entry name" value="Zinc/RING finger domain, C3HC4 (zinc finger)"/>
    <property type="match status" value="1"/>
</dbReference>
<dbReference type="InterPro" id="IPR017907">
    <property type="entry name" value="Znf_RING_CS"/>
</dbReference>
<evidence type="ECO:0000313" key="9">
    <source>
        <dbReference type="EMBL" id="KAK3598938.1"/>
    </source>
</evidence>
<feature type="domain" description="RING-type" evidence="7">
    <location>
        <begin position="27"/>
        <end position="73"/>
    </location>
</feature>